<feature type="region of interest" description="Disordered" evidence="2">
    <location>
        <begin position="241"/>
        <end position="372"/>
    </location>
</feature>
<feature type="compositionally biased region" description="Basic residues" evidence="2">
    <location>
        <begin position="263"/>
        <end position="273"/>
    </location>
</feature>
<evidence type="ECO:0000313" key="3">
    <source>
        <dbReference type="EMBL" id="CAB3261502.1"/>
    </source>
</evidence>
<feature type="compositionally biased region" description="Basic residues" evidence="2">
    <location>
        <begin position="362"/>
        <end position="371"/>
    </location>
</feature>
<feature type="compositionally biased region" description="Polar residues" evidence="2">
    <location>
        <begin position="93"/>
        <end position="108"/>
    </location>
</feature>
<feature type="compositionally biased region" description="Polar residues" evidence="2">
    <location>
        <begin position="241"/>
        <end position="253"/>
    </location>
</feature>
<feature type="compositionally biased region" description="Polar residues" evidence="2">
    <location>
        <begin position="140"/>
        <end position="152"/>
    </location>
</feature>
<feature type="compositionally biased region" description="Polar residues" evidence="2">
    <location>
        <begin position="1"/>
        <end position="19"/>
    </location>
</feature>
<proteinExistence type="evidence at transcript level"/>
<feature type="region of interest" description="Disordered" evidence="2">
    <location>
        <begin position="1"/>
        <end position="190"/>
    </location>
</feature>
<sequence>MKKSLQVQSNEFQAETKTSASRHKASKKLAFKSPLHLPLRRGGREKSSVVSAGDLQSNNSTEKRKWKRLPRPSATNLDQIFNSFKSASERQMTKTTKSVPNTPSTVSVDSCARRPSVTSIESPRAGCSKPNSDSEDARSKTSSKVTTPQPKCTNRFGFRSSAPISPIVSDDGCKSSKKRFHTLPTRSSTKRIPKRIKAIASVPSTPSFESPGSPLPLTTRQTEVALNFEELTKNKVTSLATEKVTRNNTQKTCGQAERPKNTSVRRGRKRTQSTRKSNRDTSVSSASSTSFTNSMSTSTSSSGPRRHRCDLMGPPYKKTHSRTNSLDSPSTSVSSICYSGASPVSSSRNSSTRGHCGAATTPRHRQNKTRKTLTAGKSDVNKTVDIGLTDNCDVSVARYKTGFNSKPRVSSRKSGQCSSSCRRLCDSEPLSPDNICDKNNNSKCKPLSRDDMPISLALREEDNLVVGPIFPTTPIRTRPDGSSDCNILCAGQIRSPAMSSSDDNDFEAIWAKPAEARDSDLKSVDCNESRFLHPEISETVMAPAAFQLPLSSSSVVSQECCQHHFMTFSEDRMDGIGGNSAHTSTCSIASGDFSTGLDTNSVPDLLGEKIKKKCLASPGHNLPSPSSNSAQNWLRNRSFFLRLIETRRKQHKREWESKKGHCSSERFLQFGQRDGVLQEMADELDEAKSIIKLQESEINSLRSETSKIREGAIEEECYRVEAEIYRAKAENESRIFKATIVDLQDRLRAEQNKPRIAVDGPHKSDNESREAEISVTSYQSDESRRQVTPECPQSNQSRASSHCDQGYFSMKRKAAANELDSLAVQLSFGSNEDKSHHETLYPHTNFKAVGCQTEDAQITSVPGNMPIVISSNAVYHSRRSLLQQSAAKLIGAVLPQLLLVSSLAGKSSPDTVEAERLLCQFVIPAWKGMLTGLQ</sequence>
<feature type="coiled-coil region" evidence="1">
    <location>
        <begin position="677"/>
        <end position="746"/>
    </location>
</feature>
<dbReference type="AlphaFoldDB" id="A0A6F9DHH3"/>
<feature type="compositionally biased region" description="Polar residues" evidence="2">
    <location>
        <begin position="322"/>
        <end position="337"/>
    </location>
</feature>
<dbReference type="EMBL" id="LR786493">
    <property type="protein sequence ID" value="CAB3261502.1"/>
    <property type="molecule type" value="mRNA"/>
</dbReference>
<reference evidence="3" key="1">
    <citation type="submission" date="2020-04" db="EMBL/GenBank/DDBJ databases">
        <authorList>
            <person name="Neveu A P."/>
        </authorList>
    </citation>
    <scope>NUCLEOTIDE SEQUENCE</scope>
    <source>
        <tissue evidence="3">Whole embryo</tissue>
    </source>
</reference>
<protein>
    <submittedName>
        <fullName evidence="3">Uncharacterized protein LOC100177054</fullName>
    </submittedName>
</protein>
<feature type="compositionally biased region" description="Basic and acidic residues" evidence="2">
    <location>
        <begin position="760"/>
        <end position="772"/>
    </location>
</feature>
<feature type="region of interest" description="Disordered" evidence="2">
    <location>
        <begin position="752"/>
        <end position="802"/>
    </location>
</feature>
<dbReference type="Pfam" id="PF15290">
    <property type="entry name" value="Syntaphilin"/>
    <property type="match status" value="1"/>
</dbReference>
<gene>
    <name evidence="3" type="primary">LOC100177054</name>
</gene>
<feature type="compositionally biased region" description="Low complexity" evidence="2">
    <location>
        <begin position="281"/>
        <end position="302"/>
    </location>
</feature>
<evidence type="ECO:0000256" key="1">
    <source>
        <dbReference type="SAM" id="Coils"/>
    </source>
</evidence>
<keyword evidence="1" id="KW-0175">Coiled coil</keyword>
<feature type="compositionally biased region" description="Polar residues" evidence="2">
    <location>
        <begin position="73"/>
        <end position="86"/>
    </location>
</feature>
<dbReference type="InterPro" id="IPR028197">
    <property type="entry name" value="Syntaphilin/Syntabulin"/>
</dbReference>
<accession>A0A6F9DHH3</accession>
<organism evidence="3">
    <name type="scientific">Phallusia mammillata</name>
    <dbReference type="NCBI Taxonomy" id="59560"/>
    <lineage>
        <taxon>Eukaryota</taxon>
        <taxon>Metazoa</taxon>
        <taxon>Chordata</taxon>
        <taxon>Tunicata</taxon>
        <taxon>Ascidiacea</taxon>
        <taxon>Phlebobranchia</taxon>
        <taxon>Ascidiidae</taxon>
        <taxon>Phallusia</taxon>
    </lineage>
</organism>
<feature type="compositionally biased region" description="Basic residues" evidence="2">
    <location>
        <begin position="20"/>
        <end position="30"/>
    </location>
</feature>
<evidence type="ECO:0000256" key="2">
    <source>
        <dbReference type="SAM" id="MobiDB-lite"/>
    </source>
</evidence>
<feature type="compositionally biased region" description="Polar residues" evidence="2">
    <location>
        <begin position="48"/>
        <end position="60"/>
    </location>
</feature>
<feature type="compositionally biased region" description="Low complexity" evidence="2">
    <location>
        <begin position="339"/>
        <end position="351"/>
    </location>
</feature>
<feature type="compositionally biased region" description="Polar residues" evidence="2">
    <location>
        <begin position="791"/>
        <end position="802"/>
    </location>
</feature>
<name>A0A6F9DHH3_9ASCI</name>